<accession>A0A8S5T595</accession>
<name>A0A8S5T595_9CAUD</name>
<dbReference type="EMBL" id="BK032744">
    <property type="protein sequence ID" value="DAF57946.1"/>
    <property type="molecule type" value="Genomic_DNA"/>
</dbReference>
<organism evidence="1">
    <name type="scientific">Siphoviridae sp. ctfbh2</name>
    <dbReference type="NCBI Taxonomy" id="2827909"/>
    <lineage>
        <taxon>Viruses</taxon>
        <taxon>Duplodnaviria</taxon>
        <taxon>Heunggongvirae</taxon>
        <taxon>Uroviricota</taxon>
        <taxon>Caudoviricetes</taxon>
    </lineage>
</organism>
<sequence>MAALDPIIEYSQRLGMEFGLKLAINEYKAWMSNKSIVLTKSQAEEEFTPDIITNLVRRGLLQDYQFGIEEVKDEDGCLIKKPKGRIYYRRIDILEAMEKGNLLKGMAELRASTHAMRENNDRARRKRNA</sequence>
<proteinExistence type="predicted"/>
<protein>
    <submittedName>
        <fullName evidence="1">Uncharacterized protein</fullName>
    </submittedName>
</protein>
<reference evidence="1" key="1">
    <citation type="journal article" date="2021" name="Proc. Natl. Acad. Sci. U.S.A.">
        <title>A Catalog of Tens of Thousands of Viruses from Human Metagenomes Reveals Hidden Associations with Chronic Diseases.</title>
        <authorList>
            <person name="Tisza M.J."/>
            <person name="Buck C.B."/>
        </authorList>
    </citation>
    <scope>NUCLEOTIDE SEQUENCE</scope>
    <source>
        <strain evidence="1">Ctfbh2</strain>
    </source>
</reference>
<evidence type="ECO:0000313" key="1">
    <source>
        <dbReference type="EMBL" id="DAF57946.1"/>
    </source>
</evidence>